<dbReference type="EMBL" id="LAZR01011351">
    <property type="protein sequence ID" value="KKM62177.1"/>
    <property type="molecule type" value="Genomic_DNA"/>
</dbReference>
<name>A0A0F9LYN8_9ZZZZ</name>
<evidence type="ECO:0000313" key="1">
    <source>
        <dbReference type="EMBL" id="KKM62177.1"/>
    </source>
</evidence>
<accession>A0A0F9LYN8</accession>
<sequence>MVRSIIRKAQIRGTDVKTWFTKSPTSIDSFSISQAVNTVDRAVDNIGLLNPAMSSYLPNQPTAMALLPEITAAVQDDLVGPSLLEALYGEDFSLSDIETDSDVFHLEVYDHIGPRLAPEANLAVLRSVAGLEGRQADSYLAEVVAYLDNHDMSVPNAMAQFTVWQYERAYNKQQEFLQEQTIIGRAGEIVSQPIRGTSSVFAATWGNAVAPQDSWYRRHLSPGQNIAISWGQDPGTAGYERLSGTADGIWNIVGDPVAYAANLAMGAKIVKGTALLTNMSRVRLALKAIVPFVGKRSFEQMGVRGSTRFISNRLGMVLGARTSDQLTTSPKAVRLWRVLAKADSPGIIIDRIPEWANATDLVAAVARESDPDVIQVLVRQGLEGAFDSADDLHQVARLDLETAANRFDDALQRAIRTSEPVTVRPSGDTFIDEFGDVQPVVVNEGLRQEALGMANVVRRTEHVLEESATTSSGLELTLRYYDTADTKAVIAFNEADDIVGARIGTSVGIDVASERQGVYTALLEGQKKNQGLTIADFGDEATFLEPGAATVINRVFGGDDVGLGAVDGLGGYTARRGVWLADELTPTVLDGTGARKVILHQDAKVLDYTSDKVDETWDAVIAYVDKNFGENVDVTLDHVNSYARAMGFDAIVDEAGKLDILNQKRVLIGADTDVTLTDELIGSFMEWSDKQGAANRLNSGNRTSTWIIDEMPVGSFPDDIDQFNTVRPTFFGGGSTSRSWWRRAVKARAFGKYPPNKVSITDVAQGRKQLQTYLRYIGLHEDDVRRLVEGFTDVSFINRHRYVRNAIKEAAETVDNPIIRHNLIEYVDRGANASYGRLNGKEVLTTASSVDLSEQAARPFIPSMLSNGVDLPDPQGFSQALARYKTSRRMGPRFRRGYISKTKDRRDALIASITRKLKKQYGDDFGFTKPEIEAMAYSVVGSGDRSTDGLGAVAHAATAVNRVWRWGVQAFSIS</sequence>
<gene>
    <name evidence="1" type="ORF">LCGC14_1524290</name>
</gene>
<reference evidence="1" key="1">
    <citation type="journal article" date="2015" name="Nature">
        <title>Complex archaea that bridge the gap between prokaryotes and eukaryotes.</title>
        <authorList>
            <person name="Spang A."/>
            <person name="Saw J.H."/>
            <person name="Jorgensen S.L."/>
            <person name="Zaremba-Niedzwiedzka K."/>
            <person name="Martijn J."/>
            <person name="Lind A.E."/>
            <person name="van Eijk R."/>
            <person name="Schleper C."/>
            <person name="Guy L."/>
            <person name="Ettema T.J."/>
        </authorList>
    </citation>
    <scope>NUCLEOTIDE SEQUENCE</scope>
</reference>
<feature type="non-terminal residue" evidence="1">
    <location>
        <position position="974"/>
    </location>
</feature>
<proteinExistence type="predicted"/>
<protein>
    <submittedName>
        <fullName evidence="1">Uncharacterized protein</fullName>
    </submittedName>
</protein>
<dbReference type="AlphaFoldDB" id="A0A0F9LYN8"/>
<comment type="caution">
    <text evidence="1">The sequence shown here is derived from an EMBL/GenBank/DDBJ whole genome shotgun (WGS) entry which is preliminary data.</text>
</comment>
<organism evidence="1">
    <name type="scientific">marine sediment metagenome</name>
    <dbReference type="NCBI Taxonomy" id="412755"/>
    <lineage>
        <taxon>unclassified sequences</taxon>
        <taxon>metagenomes</taxon>
        <taxon>ecological metagenomes</taxon>
    </lineage>
</organism>